<dbReference type="InterPro" id="IPR015421">
    <property type="entry name" value="PyrdxlP-dep_Trfase_major"/>
</dbReference>
<accession>A0AAW0S1V8</accession>
<dbReference type="SUPFAM" id="SSF53383">
    <property type="entry name" value="PLP-dependent transferases"/>
    <property type="match status" value="1"/>
</dbReference>
<evidence type="ECO:0000313" key="2">
    <source>
        <dbReference type="EMBL" id="KAK8148191.1"/>
    </source>
</evidence>
<evidence type="ECO:0000313" key="3">
    <source>
        <dbReference type="Proteomes" id="UP001397290"/>
    </source>
</evidence>
<dbReference type="PANTHER" id="PTHR43586:SF21">
    <property type="entry name" value="PYRIDOXAL PHOSPHATE (PLP)-DEPENDENT ASPARTATE AMINOTRANSFERASE SUPERFAMILY"/>
    <property type="match status" value="1"/>
</dbReference>
<sequence length="119" mass="13135">MADFYPEARKRFPASQQPPVIESIRTHLRHQNVQPGGLTHASNILGTVTDVHAITDLAHGVGALVCVDGVDGVAFAPHRPVDVRALGVDFYVFSWYKVYGPHVIKVLKRILPLSSERNK</sequence>
<keyword evidence="3" id="KW-1185">Reference proteome</keyword>
<organism evidence="2 3">
    <name type="scientific">Beauveria asiatica</name>
    <dbReference type="NCBI Taxonomy" id="1069075"/>
    <lineage>
        <taxon>Eukaryota</taxon>
        <taxon>Fungi</taxon>
        <taxon>Dikarya</taxon>
        <taxon>Ascomycota</taxon>
        <taxon>Pezizomycotina</taxon>
        <taxon>Sordariomycetes</taxon>
        <taxon>Hypocreomycetidae</taxon>
        <taxon>Hypocreales</taxon>
        <taxon>Cordycipitaceae</taxon>
        <taxon>Beauveria</taxon>
    </lineage>
</organism>
<dbReference type="Gene3D" id="3.40.640.10">
    <property type="entry name" value="Type I PLP-dependent aspartate aminotransferase-like (Major domain)"/>
    <property type="match status" value="1"/>
</dbReference>
<comment type="caution">
    <text evidence="2">The sequence shown here is derived from an EMBL/GenBank/DDBJ whole genome shotgun (WGS) entry which is preliminary data.</text>
</comment>
<protein>
    <recommendedName>
        <fullName evidence="1">Aminotransferase class V domain-containing protein</fullName>
    </recommendedName>
</protein>
<dbReference type="PANTHER" id="PTHR43586">
    <property type="entry name" value="CYSTEINE DESULFURASE"/>
    <property type="match status" value="1"/>
</dbReference>
<name>A0AAW0S1V8_9HYPO</name>
<dbReference type="InterPro" id="IPR000192">
    <property type="entry name" value="Aminotrans_V_dom"/>
</dbReference>
<reference evidence="2 3" key="1">
    <citation type="submission" date="2020-02" db="EMBL/GenBank/DDBJ databases">
        <title>Comparative genomics of the hypocrealean fungal genus Beauvera.</title>
        <authorList>
            <person name="Showalter D.N."/>
            <person name="Bushley K.E."/>
            <person name="Rehner S.A."/>
        </authorList>
    </citation>
    <scope>NUCLEOTIDE SEQUENCE [LARGE SCALE GENOMIC DNA]</scope>
    <source>
        <strain evidence="2 3">ARSEF4384</strain>
    </source>
</reference>
<feature type="domain" description="Aminotransferase class V" evidence="1">
    <location>
        <begin position="23"/>
        <end position="107"/>
    </location>
</feature>
<dbReference type="InterPro" id="IPR015424">
    <property type="entry name" value="PyrdxlP-dep_Trfase"/>
</dbReference>
<dbReference type="EMBL" id="JAAHCF010000102">
    <property type="protein sequence ID" value="KAK8148191.1"/>
    <property type="molecule type" value="Genomic_DNA"/>
</dbReference>
<dbReference type="AlphaFoldDB" id="A0AAW0S1V8"/>
<dbReference type="Pfam" id="PF00266">
    <property type="entry name" value="Aminotran_5"/>
    <property type="match status" value="1"/>
</dbReference>
<dbReference type="Proteomes" id="UP001397290">
    <property type="component" value="Unassembled WGS sequence"/>
</dbReference>
<proteinExistence type="predicted"/>
<evidence type="ECO:0000259" key="1">
    <source>
        <dbReference type="Pfam" id="PF00266"/>
    </source>
</evidence>
<gene>
    <name evidence="2" type="ORF">G3M48_000186</name>
</gene>